<protein>
    <submittedName>
        <fullName evidence="1">Uncharacterized protein</fullName>
    </submittedName>
</protein>
<accession>A0A0A9N6N3</accession>
<dbReference type="EMBL" id="GBRH01174242">
    <property type="protein sequence ID" value="JAE23654.1"/>
    <property type="molecule type" value="Transcribed_RNA"/>
</dbReference>
<reference evidence="1" key="2">
    <citation type="journal article" date="2015" name="Data Brief">
        <title>Shoot transcriptome of the giant reed, Arundo donax.</title>
        <authorList>
            <person name="Barrero R.A."/>
            <person name="Guerrero F.D."/>
            <person name="Moolhuijzen P."/>
            <person name="Goolsby J.A."/>
            <person name="Tidwell J."/>
            <person name="Bellgard S.E."/>
            <person name="Bellgard M.I."/>
        </authorList>
    </citation>
    <scope>NUCLEOTIDE SEQUENCE</scope>
    <source>
        <tissue evidence="1">Shoot tissue taken approximately 20 cm above the soil surface</tissue>
    </source>
</reference>
<organism evidence="1">
    <name type="scientific">Arundo donax</name>
    <name type="common">Giant reed</name>
    <name type="synonym">Donax arundinaceus</name>
    <dbReference type="NCBI Taxonomy" id="35708"/>
    <lineage>
        <taxon>Eukaryota</taxon>
        <taxon>Viridiplantae</taxon>
        <taxon>Streptophyta</taxon>
        <taxon>Embryophyta</taxon>
        <taxon>Tracheophyta</taxon>
        <taxon>Spermatophyta</taxon>
        <taxon>Magnoliopsida</taxon>
        <taxon>Liliopsida</taxon>
        <taxon>Poales</taxon>
        <taxon>Poaceae</taxon>
        <taxon>PACMAD clade</taxon>
        <taxon>Arundinoideae</taxon>
        <taxon>Arundineae</taxon>
        <taxon>Arundo</taxon>
    </lineage>
</organism>
<dbReference type="AlphaFoldDB" id="A0A0A9N6N3"/>
<sequence length="50" mass="5849">MLSILLYAYGTVCMCMYKLLLPNMCNPTTLVTKTPRNFCMIAFIYSFCYF</sequence>
<evidence type="ECO:0000313" key="1">
    <source>
        <dbReference type="EMBL" id="JAE23654.1"/>
    </source>
</evidence>
<name>A0A0A9N6N3_ARUDO</name>
<proteinExistence type="predicted"/>
<reference evidence="1" key="1">
    <citation type="submission" date="2014-09" db="EMBL/GenBank/DDBJ databases">
        <authorList>
            <person name="Magalhaes I.L.F."/>
            <person name="Oliveira U."/>
            <person name="Santos F.R."/>
            <person name="Vidigal T.H.D.A."/>
            <person name="Brescovit A.D."/>
            <person name="Santos A.J."/>
        </authorList>
    </citation>
    <scope>NUCLEOTIDE SEQUENCE</scope>
    <source>
        <tissue evidence="1">Shoot tissue taken approximately 20 cm above the soil surface</tissue>
    </source>
</reference>